<evidence type="ECO:0000313" key="1">
    <source>
        <dbReference type="EMBL" id="MDC4242529.1"/>
    </source>
</evidence>
<comment type="caution">
    <text evidence="1">The sequence shown here is derived from an EMBL/GenBank/DDBJ whole genome shotgun (WGS) entry which is preliminary data.</text>
</comment>
<organism evidence="1 2">
    <name type="scientific">Clostridium tertium</name>
    <dbReference type="NCBI Taxonomy" id="1559"/>
    <lineage>
        <taxon>Bacteria</taxon>
        <taxon>Bacillati</taxon>
        <taxon>Bacillota</taxon>
        <taxon>Clostridia</taxon>
        <taxon>Eubacteriales</taxon>
        <taxon>Clostridiaceae</taxon>
        <taxon>Clostridium</taxon>
    </lineage>
</organism>
<reference evidence="1" key="1">
    <citation type="submission" date="2022-05" db="EMBL/GenBank/DDBJ databases">
        <title>Draft genome sequence of Clostridium tertium strain CP3 isolated from Peru.</title>
        <authorList>
            <person name="Hurtado R."/>
            <person name="Lima L."/>
            <person name="Sousa T."/>
            <person name="Jaiswal A.K."/>
            <person name="Tiwari S."/>
            <person name="Maturrano L."/>
            <person name="Brenig B."/>
            <person name="Azevedo V."/>
        </authorList>
    </citation>
    <scope>NUCLEOTIDE SEQUENCE</scope>
    <source>
        <strain evidence="1">CP3</strain>
    </source>
</reference>
<gene>
    <name evidence="1" type="ORF">NE398_20575</name>
</gene>
<evidence type="ECO:0000313" key="2">
    <source>
        <dbReference type="Proteomes" id="UP001141183"/>
    </source>
</evidence>
<sequence>MPIPNGKIGKAIIDKYIKIEEWENDYALCTAELRRISKYTRLNFDEVLNLPYSLYLLYRKDSWIDSWGKTEEGREFLKALWRLRQTKADTKKIREFQQRKETD</sequence>
<name>A0A9X4B221_9CLOT</name>
<dbReference type="AlphaFoldDB" id="A0A9X4B221"/>
<protein>
    <submittedName>
        <fullName evidence="1">Uncharacterized protein</fullName>
    </submittedName>
</protein>
<dbReference type="Proteomes" id="UP001141183">
    <property type="component" value="Unassembled WGS sequence"/>
</dbReference>
<accession>A0A9X4B221</accession>
<keyword evidence="2" id="KW-1185">Reference proteome</keyword>
<dbReference type="EMBL" id="JAMRYU010000037">
    <property type="protein sequence ID" value="MDC4242529.1"/>
    <property type="molecule type" value="Genomic_DNA"/>
</dbReference>
<proteinExistence type="predicted"/>
<dbReference type="RefSeq" id="WP_272470833.1">
    <property type="nucleotide sequence ID" value="NZ_JAMRYU010000037.1"/>
</dbReference>